<keyword evidence="5" id="KW-1185">Reference proteome</keyword>
<dbReference type="AlphaFoldDB" id="A0AA89C9I1"/>
<keyword evidence="3" id="KW-0812">Transmembrane</keyword>
<accession>A0AA89C9I1</accession>
<dbReference type="Proteomes" id="UP001186944">
    <property type="component" value="Unassembled WGS sequence"/>
</dbReference>
<comment type="similarity">
    <text evidence="3">Belongs to the glycosyltransferase 11 family.</text>
</comment>
<dbReference type="PANTHER" id="PTHR11927">
    <property type="entry name" value="GALACTOSIDE 2-L-FUCOSYLTRANSFERASE"/>
    <property type="match status" value="1"/>
</dbReference>
<gene>
    <name evidence="4" type="ORF">FSP39_023973</name>
</gene>
<dbReference type="EMBL" id="VSWD01000004">
    <property type="protein sequence ID" value="KAK3105385.1"/>
    <property type="molecule type" value="Genomic_DNA"/>
</dbReference>
<evidence type="ECO:0000313" key="4">
    <source>
        <dbReference type="EMBL" id="KAK3105385.1"/>
    </source>
</evidence>
<comment type="pathway">
    <text evidence="3">Protein modification; protein glycosylation.</text>
</comment>
<keyword evidence="3" id="KW-0333">Golgi apparatus</keyword>
<dbReference type="EC" id="2.4.1.-" evidence="3"/>
<proteinExistence type="inferred from homology"/>
<evidence type="ECO:0000313" key="5">
    <source>
        <dbReference type="Proteomes" id="UP001186944"/>
    </source>
</evidence>
<dbReference type="CDD" id="cd11301">
    <property type="entry name" value="Fut1_Fut2_like"/>
    <property type="match status" value="1"/>
</dbReference>
<keyword evidence="1 3" id="KW-0328">Glycosyltransferase</keyword>
<dbReference type="Pfam" id="PF01531">
    <property type="entry name" value="Glyco_transf_11"/>
    <property type="match status" value="1"/>
</dbReference>
<keyword evidence="3" id="KW-0735">Signal-anchor</keyword>
<dbReference type="GO" id="GO:0005975">
    <property type="term" value="P:carbohydrate metabolic process"/>
    <property type="evidence" value="ECO:0007669"/>
    <property type="project" value="InterPro"/>
</dbReference>
<keyword evidence="3" id="KW-0325">Glycoprotein</keyword>
<name>A0AA89C9I1_PINIB</name>
<evidence type="ECO:0000256" key="2">
    <source>
        <dbReference type="ARBA" id="ARBA00022679"/>
    </source>
</evidence>
<protein>
    <recommendedName>
        <fullName evidence="3">L-Fucosyltransferase</fullName>
        <ecNumber evidence="3">2.4.1.-</ecNumber>
    </recommendedName>
</protein>
<dbReference type="GO" id="GO:0032580">
    <property type="term" value="C:Golgi cisterna membrane"/>
    <property type="evidence" value="ECO:0007669"/>
    <property type="project" value="UniProtKB-SubCell"/>
</dbReference>
<comment type="subcellular location">
    <subcellularLocation>
        <location evidence="3">Golgi apparatus</location>
        <location evidence="3">Golgi stack membrane</location>
        <topology evidence="3">Single-pass type II membrane protein</topology>
    </subcellularLocation>
</comment>
<sequence>MVKKGYFDLHDIFLLEGDELMTDSSFDPSYCSCLPYKEDKYNCGYDDELYALPKGKDVYFYGYFQSWRYLLHHEDTIRRLFTFKEEIRNTVQNKLREMLYGTSWNYRTDHLVGVHIRRGDHLNRSIKRFGKKIPSADYITKAMEHMNKLHGQGQGKVRFIVCSDDITWSREHLTGFSEVYFSDAKTPVEDLAMLSMTNHTIITVGTFGWWAAFLSNGTTIYFKDLFVQNSDFAAEFRDNSVGDFFPPSWIGME</sequence>
<evidence type="ECO:0000256" key="1">
    <source>
        <dbReference type="ARBA" id="ARBA00022676"/>
    </source>
</evidence>
<comment type="caution">
    <text evidence="4">The sequence shown here is derived from an EMBL/GenBank/DDBJ whole genome shotgun (WGS) entry which is preliminary data.</text>
</comment>
<evidence type="ECO:0000256" key="3">
    <source>
        <dbReference type="RuleBase" id="RU363129"/>
    </source>
</evidence>
<dbReference type="PANTHER" id="PTHR11927:SF9">
    <property type="entry name" value="L-FUCOSYLTRANSFERASE"/>
    <property type="match status" value="1"/>
</dbReference>
<dbReference type="InterPro" id="IPR002516">
    <property type="entry name" value="Glyco_trans_11"/>
</dbReference>
<dbReference type="GO" id="GO:0008107">
    <property type="term" value="F:galactoside 2-alpha-L-fucosyltransferase activity"/>
    <property type="evidence" value="ECO:0007669"/>
    <property type="project" value="InterPro"/>
</dbReference>
<reference evidence="4" key="1">
    <citation type="submission" date="2019-08" db="EMBL/GenBank/DDBJ databases">
        <title>The improved chromosome-level genome for the pearl oyster Pinctada fucata martensii using PacBio sequencing and Hi-C.</title>
        <authorList>
            <person name="Zheng Z."/>
        </authorList>
    </citation>
    <scope>NUCLEOTIDE SEQUENCE</scope>
    <source>
        <strain evidence="4">ZZ-2019</strain>
        <tissue evidence="4">Adductor muscle</tissue>
    </source>
</reference>
<organism evidence="4 5">
    <name type="scientific">Pinctada imbricata</name>
    <name type="common">Atlantic pearl-oyster</name>
    <name type="synonym">Pinctada martensii</name>
    <dbReference type="NCBI Taxonomy" id="66713"/>
    <lineage>
        <taxon>Eukaryota</taxon>
        <taxon>Metazoa</taxon>
        <taxon>Spiralia</taxon>
        <taxon>Lophotrochozoa</taxon>
        <taxon>Mollusca</taxon>
        <taxon>Bivalvia</taxon>
        <taxon>Autobranchia</taxon>
        <taxon>Pteriomorphia</taxon>
        <taxon>Pterioida</taxon>
        <taxon>Pterioidea</taxon>
        <taxon>Pteriidae</taxon>
        <taxon>Pinctada</taxon>
    </lineage>
</organism>
<keyword evidence="2 3" id="KW-0808">Transferase</keyword>
<dbReference type="Gene3D" id="3.40.50.11350">
    <property type="match status" value="1"/>
</dbReference>